<organism evidence="2 3">
    <name type="scientific">Pseudaminobacter soli</name>
    <name type="common">ex Zhang et al. 2022</name>
    <dbReference type="NCBI Taxonomy" id="2831468"/>
    <lineage>
        <taxon>Bacteria</taxon>
        <taxon>Pseudomonadati</taxon>
        <taxon>Pseudomonadota</taxon>
        <taxon>Alphaproteobacteria</taxon>
        <taxon>Hyphomicrobiales</taxon>
        <taxon>Phyllobacteriaceae</taxon>
        <taxon>Pseudaminobacter</taxon>
    </lineage>
</organism>
<protein>
    <submittedName>
        <fullName evidence="2">Uncharacterized protein</fullName>
    </submittedName>
</protein>
<evidence type="ECO:0000313" key="3">
    <source>
        <dbReference type="Proteomes" id="UP000680348"/>
    </source>
</evidence>
<dbReference type="AlphaFoldDB" id="A0A942E1F7"/>
<proteinExistence type="predicted"/>
<keyword evidence="1" id="KW-0175">Coiled coil</keyword>
<name>A0A942E1F7_9HYPH</name>
<evidence type="ECO:0000256" key="1">
    <source>
        <dbReference type="SAM" id="Coils"/>
    </source>
</evidence>
<comment type="caution">
    <text evidence="2">The sequence shown here is derived from an EMBL/GenBank/DDBJ whole genome shotgun (WGS) entry which is preliminary data.</text>
</comment>
<evidence type="ECO:0000313" key="2">
    <source>
        <dbReference type="EMBL" id="MBS3648840.1"/>
    </source>
</evidence>
<keyword evidence="3" id="KW-1185">Reference proteome</keyword>
<reference evidence="2" key="1">
    <citation type="submission" date="2021-04" db="EMBL/GenBank/DDBJ databases">
        <title>Pseudaminobacter soli sp. nov., isolated from paddy soil contaminated by heavy metals.</title>
        <authorList>
            <person name="Zhang K."/>
        </authorList>
    </citation>
    <scope>NUCLEOTIDE SEQUENCE</scope>
    <source>
        <strain evidence="2">19-2017</strain>
    </source>
</reference>
<sequence>MSDAAPYAKGDRVKFLCDGKLATVRQCWNAVGGWRVLAQVDDEHHTPHKGMRDFMATGVELAPNVTCDNHRNPPMKTEQITVDLGKALQQLQSDPSLADKITQIVAPMIPDLMKNDALLITQLQTEVAQLHQRLKELTEDRDRLINKCNHLTEQVERDLDRVRWDANPRPL</sequence>
<gene>
    <name evidence="2" type="ORF">KEU06_09500</name>
</gene>
<dbReference type="RefSeq" id="WP_188254402.1">
    <property type="nucleotide sequence ID" value="NZ_JABVCF010000004.1"/>
</dbReference>
<feature type="coiled-coil region" evidence="1">
    <location>
        <begin position="120"/>
        <end position="154"/>
    </location>
</feature>
<accession>A0A942E1F7</accession>
<dbReference type="EMBL" id="JAGWCR010000004">
    <property type="protein sequence ID" value="MBS3648840.1"/>
    <property type="molecule type" value="Genomic_DNA"/>
</dbReference>
<dbReference type="Proteomes" id="UP000680348">
    <property type="component" value="Unassembled WGS sequence"/>
</dbReference>